<evidence type="ECO:0000256" key="4">
    <source>
        <dbReference type="ARBA" id="ARBA00022679"/>
    </source>
</evidence>
<organism evidence="14 15">
    <name type="scientific">Parerythrobacter lacustris</name>
    <dbReference type="NCBI Taxonomy" id="2969984"/>
    <lineage>
        <taxon>Bacteria</taxon>
        <taxon>Pseudomonadati</taxon>
        <taxon>Pseudomonadota</taxon>
        <taxon>Alphaproteobacteria</taxon>
        <taxon>Sphingomonadales</taxon>
        <taxon>Erythrobacteraceae</taxon>
        <taxon>Parerythrobacter</taxon>
    </lineage>
</organism>
<comment type="caution">
    <text evidence="14">The sequence shown here is derived from an EMBL/GenBank/DDBJ whole genome shotgun (WGS) entry which is preliminary data.</text>
</comment>
<keyword evidence="5 10" id="KW-0547">Nucleotide-binding</keyword>
<feature type="region of interest" description="Disordered" evidence="11">
    <location>
        <begin position="77"/>
        <end position="96"/>
    </location>
</feature>
<sequence length="302" mass="31645">MRETAYAKINLALHVRRRREDGYHELETLFAFVDAGDVLSARPAAQDSLHVVGEFSGALHPAPLPTGEKLGVGGLRSDYQAEASPPPDLPPHGGRGFGALDNLVGRALNALPRPQGLAVTLEKNLPVAAGLGGGSADAGAVFRMVEALHGLPEDWPARAAKLGADVPACVLSRTHIGLGTGTEQVEVEDDLAGTPVLLVNPRVPLSTGPVFKAWDGKDRGALPDGPASRIARDGRNDLEAPAISHCPVIAKVLAALQATNPWLARMSGSGATCFALYDTPEARDAAQAAVPREWWTMLGALR</sequence>
<evidence type="ECO:0000256" key="11">
    <source>
        <dbReference type="SAM" id="MobiDB-lite"/>
    </source>
</evidence>
<dbReference type="GO" id="GO:0016301">
    <property type="term" value="F:kinase activity"/>
    <property type="evidence" value="ECO:0007669"/>
    <property type="project" value="UniProtKB-KW"/>
</dbReference>
<keyword evidence="15" id="KW-1185">Reference proteome</keyword>
<protein>
    <recommendedName>
        <fullName evidence="3 10">4-diphosphocytidyl-2-C-methyl-D-erythritol kinase</fullName>
        <shortName evidence="10">CMK</shortName>
        <ecNumber evidence="2 10">2.7.1.148</ecNumber>
    </recommendedName>
    <alternativeName>
        <fullName evidence="9 10">4-(cytidine-5'-diphospho)-2-C-methyl-D-erythritol kinase</fullName>
    </alternativeName>
</protein>
<evidence type="ECO:0000256" key="5">
    <source>
        <dbReference type="ARBA" id="ARBA00022741"/>
    </source>
</evidence>
<keyword evidence="4 10" id="KW-0808">Transferase</keyword>
<proteinExistence type="inferred from homology"/>
<evidence type="ECO:0000256" key="3">
    <source>
        <dbReference type="ARBA" id="ARBA00017473"/>
    </source>
</evidence>
<dbReference type="Pfam" id="PF00288">
    <property type="entry name" value="GHMP_kinases_N"/>
    <property type="match status" value="1"/>
</dbReference>
<dbReference type="SUPFAM" id="SSF55060">
    <property type="entry name" value="GHMP Kinase, C-terminal domain"/>
    <property type="match status" value="1"/>
</dbReference>
<comment type="pathway">
    <text evidence="10">Isoprenoid biosynthesis; isopentenyl diphosphate biosynthesis via DXP pathway; isopentenyl diphosphate from 1-deoxy-D-xylulose 5-phosphate: step 3/6.</text>
</comment>
<dbReference type="InterPro" id="IPR036554">
    <property type="entry name" value="GHMP_kinase_C_sf"/>
</dbReference>
<evidence type="ECO:0000313" key="14">
    <source>
        <dbReference type="EMBL" id="MCR2833674.1"/>
    </source>
</evidence>
<dbReference type="InterPro" id="IPR004424">
    <property type="entry name" value="IspE"/>
</dbReference>
<name>A0ABT1XPT8_9SPHN</name>
<dbReference type="PANTHER" id="PTHR43527">
    <property type="entry name" value="4-DIPHOSPHOCYTIDYL-2-C-METHYL-D-ERYTHRITOL KINASE, CHLOROPLASTIC"/>
    <property type="match status" value="1"/>
</dbReference>
<accession>A0ABT1XPT8</accession>
<dbReference type="HAMAP" id="MF_00061">
    <property type="entry name" value="IspE"/>
    <property type="match status" value="1"/>
</dbReference>
<feature type="binding site" evidence="10">
    <location>
        <begin position="126"/>
        <end position="136"/>
    </location>
    <ligand>
        <name>ATP</name>
        <dbReference type="ChEBI" id="CHEBI:30616"/>
    </ligand>
</feature>
<evidence type="ECO:0000256" key="6">
    <source>
        <dbReference type="ARBA" id="ARBA00022777"/>
    </source>
</evidence>
<dbReference type="EC" id="2.7.1.148" evidence="2 10"/>
<feature type="active site" evidence="10">
    <location>
        <position position="8"/>
    </location>
</feature>
<dbReference type="EMBL" id="JANKHH010000004">
    <property type="protein sequence ID" value="MCR2833674.1"/>
    <property type="molecule type" value="Genomic_DNA"/>
</dbReference>
<gene>
    <name evidence="10" type="primary">ispE</name>
    <name evidence="14" type="ORF">NSO95_06925</name>
</gene>
<dbReference type="InterPro" id="IPR020568">
    <property type="entry name" value="Ribosomal_Su5_D2-typ_SF"/>
</dbReference>
<comment type="function">
    <text evidence="10">Catalyzes the phosphorylation of the position 2 hydroxy group of 4-diphosphocytidyl-2C-methyl-D-erythritol.</text>
</comment>
<dbReference type="Pfam" id="PF08544">
    <property type="entry name" value="GHMP_kinases_C"/>
    <property type="match status" value="1"/>
</dbReference>
<keyword evidence="8 10" id="KW-0414">Isoprene biosynthesis</keyword>
<dbReference type="InterPro" id="IPR006204">
    <property type="entry name" value="GHMP_kinase_N_dom"/>
</dbReference>
<evidence type="ECO:0000256" key="1">
    <source>
        <dbReference type="ARBA" id="ARBA00009684"/>
    </source>
</evidence>
<evidence type="ECO:0000256" key="10">
    <source>
        <dbReference type="HAMAP-Rule" id="MF_00061"/>
    </source>
</evidence>
<evidence type="ECO:0000256" key="7">
    <source>
        <dbReference type="ARBA" id="ARBA00022840"/>
    </source>
</evidence>
<dbReference type="SUPFAM" id="SSF54211">
    <property type="entry name" value="Ribosomal protein S5 domain 2-like"/>
    <property type="match status" value="1"/>
</dbReference>
<evidence type="ECO:0000313" key="15">
    <source>
        <dbReference type="Proteomes" id="UP001206067"/>
    </source>
</evidence>
<comment type="catalytic activity">
    <reaction evidence="10">
        <text>4-CDP-2-C-methyl-D-erythritol + ATP = 4-CDP-2-C-methyl-D-erythritol 2-phosphate + ADP + H(+)</text>
        <dbReference type="Rhea" id="RHEA:18437"/>
        <dbReference type="ChEBI" id="CHEBI:15378"/>
        <dbReference type="ChEBI" id="CHEBI:30616"/>
        <dbReference type="ChEBI" id="CHEBI:57823"/>
        <dbReference type="ChEBI" id="CHEBI:57919"/>
        <dbReference type="ChEBI" id="CHEBI:456216"/>
        <dbReference type="EC" id="2.7.1.148"/>
    </reaction>
</comment>
<dbReference type="PANTHER" id="PTHR43527:SF2">
    <property type="entry name" value="4-DIPHOSPHOCYTIDYL-2-C-METHYL-D-ERYTHRITOL KINASE, CHLOROPLASTIC"/>
    <property type="match status" value="1"/>
</dbReference>
<feature type="domain" description="GHMP kinase C-terminal" evidence="13">
    <location>
        <begin position="233"/>
        <end position="293"/>
    </location>
</feature>
<dbReference type="InterPro" id="IPR014721">
    <property type="entry name" value="Ribsml_uS5_D2-typ_fold_subgr"/>
</dbReference>
<keyword evidence="6 10" id="KW-0418">Kinase</keyword>
<dbReference type="Gene3D" id="3.30.70.890">
    <property type="entry name" value="GHMP kinase, C-terminal domain"/>
    <property type="match status" value="1"/>
</dbReference>
<evidence type="ECO:0000259" key="12">
    <source>
        <dbReference type="Pfam" id="PF00288"/>
    </source>
</evidence>
<comment type="similarity">
    <text evidence="1 10">Belongs to the GHMP kinase family. IspE subfamily.</text>
</comment>
<feature type="active site" evidence="10">
    <location>
        <position position="165"/>
    </location>
</feature>
<keyword evidence="7 10" id="KW-0067">ATP-binding</keyword>
<dbReference type="Proteomes" id="UP001206067">
    <property type="component" value="Unassembled WGS sequence"/>
</dbReference>
<dbReference type="Gene3D" id="3.30.230.10">
    <property type="match status" value="1"/>
</dbReference>
<reference evidence="14 15" key="1">
    <citation type="submission" date="2022-08" db="EMBL/GenBank/DDBJ databases">
        <title>Polyphasic taxonomy analysis of Qipengyuania sp.RS5-5.</title>
        <authorList>
            <person name="Xamxidin M."/>
            <person name="Wu M."/>
        </authorList>
    </citation>
    <scope>NUCLEOTIDE SEQUENCE [LARGE SCALE GENOMIC DNA]</scope>
    <source>
        <strain evidence="14 15">RS5-5</strain>
    </source>
</reference>
<dbReference type="PIRSF" id="PIRSF010376">
    <property type="entry name" value="IspE"/>
    <property type="match status" value="1"/>
</dbReference>
<dbReference type="InterPro" id="IPR013750">
    <property type="entry name" value="GHMP_kinase_C_dom"/>
</dbReference>
<evidence type="ECO:0000259" key="13">
    <source>
        <dbReference type="Pfam" id="PF08544"/>
    </source>
</evidence>
<evidence type="ECO:0000256" key="8">
    <source>
        <dbReference type="ARBA" id="ARBA00023229"/>
    </source>
</evidence>
<dbReference type="RefSeq" id="WP_257595452.1">
    <property type="nucleotide sequence ID" value="NZ_JANKHH010000004.1"/>
</dbReference>
<feature type="domain" description="GHMP kinase N-terminal" evidence="12">
    <location>
        <begin position="102"/>
        <end position="172"/>
    </location>
</feature>
<evidence type="ECO:0000256" key="9">
    <source>
        <dbReference type="ARBA" id="ARBA00032554"/>
    </source>
</evidence>
<evidence type="ECO:0000256" key="2">
    <source>
        <dbReference type="ARBA" id="ARBA00012052"/>
    </source>
</evidence>